<dbReference type="SUPFAM" id="SSF55144">
    <property type="entry name" value="LigT-like"/>
    <property type="match status" value="1"/>
</dbReference>
<evidence type="ECO:0008006" key="3">
    <source>
        <dbReference type="Google" id="ProtNLM"/>
    </source>
</evidence>
<name>A0A1E3GTA3_9GAMM</name>
<dbReference type="Gene3D" id="3.90.1140.10">
    <property type="entry name" value="Cyclic phosphodiesterase"/>
    <property type="match status" value="1"/>
</dbReference>
<reference evidence="1 2" key="1">
    <citation type="submission" date="2016-07" db="EMBL/GenBank/DDBJ databases">
        <title>Draft Genome Sequence of Methylophaga muralis Bur 1.</title>
        <authorList>
            <person name="Vasilenko O.V."/>
            <person name="Doronina N.V."/>
            <person name="Shmareva M.N."/>
            <person name="Tarlachkov S.V."/>
            <person name="Mustakhimov I."/>
            <person name="Trotsenko Y.A."/>
        </authorList>
    </citation>
    <scope>NUCLEOTIDE SEQUENCE [LARGE SCALE GENOMIC DNA]</scope>
    <source>
        <strain evidence="1 2">Bur 1</strain>
    </source>
</reference>
<dbReference type="AlphaFoldDB" id="A0A1E3GTA3"/>
<organism evidence="1 2">
    <name type="scientific">Methylophaga muralis</name>
    <dbReference type="NCBI Taxonomy" id="291169"/>
    <lineage>
        <taxon>Bacteria</taxon>
        <taxon>Pseudomonadati</taxon>
        <taxon>Pseudomonadota</taxon>
        <taxon>Gammaproteobacteria</taxon>
        <taxon>Thiotrichales</taxon>
        <taxon>Piscirickettsiaceae</taxon>
        <taxon>Methylophaga</taxon>
    </lineage>
</organism>
<keyword evidence="2" id="KW-1185">Reference proteome</keyword>
<evidence type="ECO:0000313" key="2">
    <source>
        <dbReference type="Proteomes" id="UP000094379"/>
    </source>
</evidence>
<protein>
    <recommendedName>
        <fullName evidence="3">RNA 2',3'-cyclic phosphodiesterase</fullName>
    </recommendedName>
</protein>
<accession>A0A1E3GTA3</accession>
<proteinExistence type="predicted"/>
<dbReference type="InterPro" id="IPR009097">
    <property type="entry name" value="Cyclic_Pdiesterase"/>
</dbReference>
<dbReference type="EMBL" id="MCRI01000007">
    <property type="protein sequence ID" value="ODN67302.1"/>
    <property type="molecule type" value="Genomic_DNA"/>
</dbReference>
<dbReference type="Proteomes" id="UP000094379">
    <property type="component" value="Unassembled WGS sequence"/>
</dbReference>
<comment type="caution">
    <text evidence="1">The sequence shown here is derived from an EMBL/GenBank/DDBJ whole genome shotgun (WGS) entry which is preliminary data.</text>
</comment>
<evidence type="ECO:0000313" key="1">
    <source>
        <dbReference type="EMBL" id="ODN67302.1"/>
    </source>
</evidence>
<gene>
    <name evidence="1" type="ORF">A9E74_01029</name>
</gene>
<sequence length="67" mass="7832">MNLQQNIELTPGRYFFALSPDLNSRMQIQHIMKRLPEDQSLKLQTTANLHQTLLFLVNSINNKSTLY</sequence>
<dbReference type="STRING" id="291169.A9E74_01029"/>